<proteinExistence type="predicted"/>
<sequence length="75" mass="8808">MIEQDTGRLLDDDSKHFKIIEIDFLYLNQDSRLTKLIRIPQCDCPTDRVVDVNNKGTKPVWANDLRLMTTKFQNI</sequence>
<reference evidence="2" key="1">
    <citation type="submission" date="2022-11" db="UniProtKB">
        <authorList>
            <consortium name="WormBaseParasite"/>
        </authorList>
    </citation>
    <scope>IDENTIFICATION</scope>
</reference>
<accession>A0A915KX96</accession>
<protein>
    <submittedName>
        <fullName evidence="2">Uncharacterized protein</fullName>
    </submittedName>
</protein>
<dbReference type="Proteomes" id="UP000887565">
    <property type="component" value="Unplaced"/>
</dbReference>
<dbReference type="AlphaFoldDB" id="A0A915KX96"/>
<evidence type="ECO:0000313" key="1">
    <source>
        <dbReference type="Proteomes" id="UP000887565"/>
    </source>
</evidence>
<organism evidence="1 2">
    <name type="scientific">Romanomermis culicivorax</name>
    <name type="common">Nematode worm</name>
    <dbReference type="NCBI Taxonomy" id="13658"/>
    <lineage>
        <taxon>Eukaryota</taxon>
        <taxon>Metazoa</taxon>
        <taxon>Ecdysozoa</taxon>
        <taxon>Nematoda</taxon>
        <taxon>Enoplea</taxon>
        <taxon>Dorylaimia</taxon>
        <taxon>Mermithida</taxon>
        <taxon>Mermithoidea</taxon>
        <taxon>Mermithidae</taxon>
        <taxon>Romanomermis</taxon>
    </lineage>
</organism>
<dbReference type="WBParaSite" id="nRc.2.0.1.t42794-RA">
    <property type="protein sequence ID" value="nRc.2.0.1.t42794-RA"/>
    <property type="gene ID" value="nRc.2.0.1.g42794"/>
</dbReference>
<keyword evidence="1" id="KW-1185">Reference proteome</keyword>
<evidence type="ECO:0000313" key="2">
    <source>
        <dbReference type="WBParaSite" id="nRc.2.0.1.t42794-RA"/>
    </source>
</evidence>
<name>A0A915KX96_ROMCU</name>